<evidence type="ECO:0000259" key="9">
    <source>
        <dbReference type="SMART" id="SM01036"/>
    </source>
</evidence>
<dbReference type="InterPro" id="IPR016024">
    <property type="entry name" value="ARM-type_fold"/>
</dbReference>
<reference evidence="10 11" key="1">
    <citation type="journal article" date="2020" name="Elife">
        <title>Loss of centromere function drives karyotype evolution in closely related Malassezia species.</title>
        <authorList>
            <person name="Sankaranarayanan S.R."/>
            <person name="Ianiri G."/>
            <person name="Coelho M.A."/>
            <person name="Reza M.H."/>
            <person name="Thimmappa B.C."/>
            <person name="Ganguly P."/>
            <person name="Vadnala R.N."/>
            <person name="Sun S."/>
            <person name="Siddharthan R."/>
            <person name="Tellgren-Roth C."/>
            <person name="Dawson T.L."/>
            <person name="Heitman J."/>
            <person name="Sanyal K."/>
        </authorList>
    </citation>
    <scope>NUCLEOTIDE SEQUENCE [LARGE SCALE GENOMIC DNA]</scope>
    <source>
        <strain evidence="10">CBS14141</strain>
    </source>
</reference>
<dbReference type="Pfam" id="PF23243">
    <property type="entry name" value="HEAT_HEATR1"/>
    <property type="match status" value="1"/>
</dbReference>
<protein>
    <recommendedName>
        <fullName evidence="3 8">U3 small nucleolar RNA-associated protein 10</fullName>
    </recommendedName>
</protein>
<organism evidence="10 11">
    <name type="scientific">Malassezia furfur</name>
    <name type="common">Pityriasis versicolor infection agent</name>
    <name type="synonym">Pityrosporum furfur</name>
    <dbReference type="NCBI Taxonomy" id="55194"/>
    <lineage>
        <taxon>Eukaryota</taxon>
        <taxon>Fungi</taxon>
        <taxon>Dikarya</taxon>
        <taxon>Basidiomycota</taxon>
        <taxon>Ustilaginomycotina</taxon>
        <taxon>Malasseziomycetes</taxon>
        <taxon>Malasseziales</taxon>
        <taxon>Malasseziaceae</taxon>
        <taxon>Malassezia</taxon>
    </lineage>
</organism>
<gene>
    <name evidence="10" type="primary">UTP10</name>
    <name evidence="10" type="ORF">GLX27_003124</name>
</gene>
<comment type="similarity">
    <text evidence="2 8">Belongs to the HEATR1/UTP10 family.</text>
</comment>
<evidence type="ECO:0000256" key="8">
    <source>
        <dbReference type="RuleBase" id="RU367065"/>
    </source>
</evidence>
<sequence>MTSLATQLAGLAAQRAARTDVANAVRQRDSYLFTPRVAAEQDYATVHALGVTGWEQLVNEDAALAAFPHAELLFGDESVRMDRATLPAAENARLDAACTALLYLLGPVLLSRSAAKCVEWLVRRFAVHVHVPRVVVHVFLPYHTTPQFARMLQLLPVDREPALRFLAPVKQAQTPLPTSLLLHAMAADDDVLRLVAQTQAPADVPERRVPVTFWTATLVQFCVQLGAPASRKRALPAHRAQEVLAVVLPETLRLLAPPVETEAAVGALMVLCSLSTAFALSPAAVRGVLESVARVAERADAPLAPVLARALVACCFALCASPDAPRDAFADAPLITAPALRALLALPELGAQVARALREHDVRRFAAELLAALAAHLAWPAARDLLDTLLAAPLPDALVQAACEALVRAPDAWAARIEVLAGVRQRRPAALDAALDAVRRTDEARAWAALSAVLHYGATGAVPAADADDAPPAALWLGVHASDAAQRAMALAELLRAVARGAVRPDDALVADAVRAALAEPSVAALQCVYEDGAEVAVRALAPDALLDAIAARVAADVAPKEYKLHVRFAVQRLARAAPQLAPRVWEAVVWPSLLSAKHAQHAVAALDGAPGVLGAYGARLRGAPSERAAWARHVVDALVADVGAQADPSETLAFLLRAADAPVSAGGALALLVLGQVLARGAVRGAPFFAAAHGVAARLTAHQLLAGDDPDVELSEDVDAALAPLLAALTRRSVRVLGVQLLYVLVRHAPVPGDASLFVAVQQQSTAEARLVWHVWRTLQAPGVGHVVRARVTPALYARLGRDALALLAGVWAMEERAAPGGGAPSDVAERVLAVRHATQLVRRAAATHTPLDVQTLLPSVLLLLQDARAALRDAGAQLLGALAAAHAAAPGAAADIYGYECVYGAASAALQYLDAPTLARYVARLAEDAPTFVNDAASLAATHAAALAGTKKEQAAFRSRVLCYVLSHAVCWPSTDAATGLLHAVHRVDAPCKLPTVAPLVARAVAAPDAAPAAYLELLFATYDARALTDATWDALLAALRGPAALQHAALHVLQHGLFAALPRERRAAALLALARAVADPRVPTTPEAAAALRTLPVADEVLVEVLRELLAALQPDEDGARAKRARTADDAVQRAAVVLIAVLESVQSRTLGMRAPLVAALFDVVRTAVALHASVLFNAEYVLQLAMQTLCALFDHVTALPADVAQVVRADTIVHAIKISTNTQSINHAILLLTRFARLDAELVLHNIMPIFTFVGHAVLQRDDRFTLSVVDQTLRSIVPAFVNAVRPQVVNAPDTRLALWLETRALLRIFSEAASHIPRHRRLVFFRRLVDVLGADDFLAPVAMLLTDRVAHRVDRAPGSAASLLQLPLGVLRAEPDAARIAALDQILPEVQRLYAGDAAFLESSPKRAYSEEHAAPAKQAHALLQLVRHALPPHADAADAPALARVAWRAACTWPPDAAGADAVRHVRAAAVRPLPDAAFVPLVRALLRAERATVPGAGAVPPSVPRAELQREGLAWLAVHSVADGVDDVHDALLHVYTQHRGTPLGTDALAALQRSVDAAHASSDTARLAALLPPLLAAPDSDAPAVLALLARLVAHTGVKALAHLNALASAACDAALADDAAHVAAGLVLLAALFRALPQFLHAYVERAVGVLCNAHVLELQRTRAPGVRAAHRVLQDAVVKRMPFATLLDALTRVYGHVDAVPLLHLLHLGVRGLDRAAVGAHYKPLFRFLLQAMALQQDAGAGADLQPAPARAIEVYLALALKLSESQFRPLFLRTYDWAAVDLLDTDDGAPDAGATYARALVLYALVGQLLERLRGMVTSYVAVVYDHARSLLAHDAPPTPLWYAVVRALARSAEVDEGSFWNTARATQLVAPLLTPLPSLAADDRTAVDAMARALLAVAETVPDDTYLHALNTQLLTYASGGALRVRVHALELAAQVWDAHGANLLGFVPETVAQLAELLDDADPRAAASALRLRRAIEAALGEPLDSYLA</sequence>
<keyword evidence="7 8" id="KW-0687">Ribonucleoprotein</keyword>
<dbReference type="PANTHER" id="PTHR13457:SF1">
    <property type="entry name" value="HEAT REPEAT-CONTAINING PROTEIN 1"/>
    <property type="match status" value="1"/>
</dbReference>
<dbReference type="PANTHER" id="PTHR13457">
    <property type="entry name" value="BAP28"/>
    <property type="match status" value="1"/>
</dbReference>
<name>A0ABY8ETN9_MALFU</name>
<keyword evidence="11" id="KW-1185">Reference proteome</keyword>
<keyword evidence="5 8" id="KW-0698">rRNA processing</keyword>
<accession>A0ABY8ETN9</accession>
<evidence type="ECO:0000256" key="7">
    <source>
        <dbReference type="ARBA" id="ARBA00023274"/>
    </source>
</evidence>
<dbReference type="SUPFAM" id="SSF48371">
    <property type="entry name" value="ARM repeat"/>
    <property type="match status" value="1"/>
</dbReference>
<comment type="subcellular location">
    <subcellularLocation>
        <location evidence="1 8">Nucleus</location>
        <location evidence="1 8">Nucleolus</location>
    </subcellularLocation>
</comment>
<dbReference type="InterPro" id="IPR056473">
    <property type="entry name" value="HEAT_Utp10/HEAT1"/>
</dbReference>
<feature type="domain" description="BP28 C-terminal" evidence="9">
    <location>
        <begin position="1725"/>
        <end position="1871"/>
    </location>
</feature>
<evidence type="ECO:0000256" key="1">
    <source>
        <dbReference type="ARBA" id="ARBA00004604"/>
    </source>
</evidence>
<evidence type="ECO:0000256" key="5">
    <source>
        <dbReference type="ARBA" id="ARBA00022552"/>
    </source>
</evidence>
<dbReference type="Pfam" id="PF08146">
    <property type="entry name" value="BP28CT"/>
    <property type="match status" value="1"/>
</dbReference>
<dbReference type="InterPro" id="IPR012954">
    <property type="entry name" value="BP28_C_dom"/>
</dbReference>
<dbReference type="Proteomes" id="UP000818624">
    <property type="component" value="Chromosome 3"/>
</dbReference>
<proteinExistence type="inferred from homology"/>
<evidence type="ECO:0000313" key="11">
    <source>
        <dbReference type="Proteomes" id="UP000818624"/>
    </source>
</evidence>
<dbReference type="InterPro" id="IPR022125">
    <property type="entry name" value="U3snoRNP10_N"/>
</dbReference>
<comment type="subunit">
    <text evidence="8">Component of the ribosomal small subunit (SSU) processome.</text>
</comment>
<evidence type="ECO:0000256" key="2">
    <source>
        <dbReference type="ARBA" id="ARBA00010559"/>
    </source>
</evidence>
<dbReference type="Pfam" id="PF12397">
    <property type="entry name" value="U3snoRNP10"/>
    <property type="match status" value="1"/>
</dbReference>
<keyword evidence="4 8" id="KW-0690">Ribosome biogenesis</keyword>
<keyword evidence="6 8" id="KW-0539">Nucleus</keyword>
<evidence type="ECO:0000256" key="4">
    <source>
        <dbReference type="ARBA" id="ARBA00022517"/>
    </source>
</evidence>
<dbReference type="EMBL" id="CP046236">
    <property type="protein sequence ID" value="WFD48454.1"/>
    <property type="molecule type" value="Genomic_DNA"/>
</dbReference>
<evidence type="ECO:0000256" key="6">
    <source>
        <dbReference type="ARBA" id="ARBA00023242"/>
    </source>
</evidence>
<dbReference type="InterPro" id="IPR040191">
    <property type="entry name" value="UTP10"/>
</dbReference>
<dbReference type="SMART" id="SM01036">
    <property type="entry name" value="BP28CT"/>
    <property type="match status" value="1"/>
</dbReference>
<dbReference type="Gene3D" id="1.25.10.10">
    <property type="entry name" value="Leucine-rich Repeat Variant"/>
    <property type="match status" value="1"/>
</dbReference>
<comment type="function">
    <text evidence="8">Involved in nucleolar processing of pre-18S ribosomal RNA.</text>
</comment>
<evidence type="ECO:0000313" key="10">
    <source>
        <dbReference type="EMBL" id="WFD48454.1"/>
    </source>
</evidence>
<dbReference type="InterPro" id="IPR011989">
    <property type="entry name" value="ARM-like"/>
</dbReference>
<evidence type="ECO:0000256" key="3">
    <source>
        <dbReference type="ARBA" id="ARBA00015399"/>
    </source>
</evidence>